<dbReference type="Proteomes" id="UP000182190">
    <property type="component" value="Unassembled WGS sequence"/>
</dbReference>
<evidence type="ECO:0000313" key="6">
    <source>
        <dbReference type="EMBL" id="VXD12765.1"/>
    </source>
</evidence>
<name>A0A7Z9BGC3_9CYAN</name>
<dbReference type="InterPro" id="IPR033425">
    <property type="entry name" value="MASE3"/>
</dbReference>
<evidence type="ECO:0000256" key="1">
    <source>
        <dbReference type="ARBA" id="ARBA00023224"/>
    </source>
</evidence>
<feature type="transmembrane region" description="Helical" evidence="4">
    <location>
        <begin position="235"/>
        <end position="261"/>
    </location>
</feature>
<keyword evidence="4" id="KW-1133">Transmembrane helix</keyword>
<dbReference type="GO" id="GO:0006935">
    <property type="term" value="P:chemotaxis"/>
    <property type="evidence" value="ECO:0007669"/>
    <property type="project" value="InterPro"/>
</dbReference>
<dbReference type="OrthoDB" id="457060at2"/>
<reference evidence="6" key="1">
    <citation type="submission" date="2019-10" db="EMBL/GenBank/DDBJ databases">
        <authorList>
            <consortium name="Genoscope - CEA"/>
            <person name="William W."/>
        </authorList>
    </citation>
    <scope>NUCLEOTIDE SEQUENCE [LARGE SCALE GENOMIC DNA]</scope>
    <source>
        <strain evidence="6">BBR_PRJEB10994</strain>
    </source>
</reference>
<dbReference type="AlphaFoldDB" id="A0A7Z9BGC3"/>
<feature type="transmembrane region" description="Helical" evidence="4">
    <location>
        <begin position="99"/>
        <end position="119"/>
    </location>
</feature>
<evidence type="ECO:0000256" key="4">
    <source>
        <dbReference type="SAM" id="Phobius"/>
    </source>
</evidence>
<feature type="transmembrane region" description="Helical" evidence="4">
    <location>
        <begin position="12"/>
        <end position="35"/>
    </location>
</feature>
<evidence type="ECO:0000313" key="7">
    <source>
        <dbReference type="Proteomes" id="UP000182190"/>
    </source>
</evidence>
<dbReference type="PANTHER" id="PTHR32089:SF112">
    <property type="entry name" value="LYSOZYME-LIKE PROTEIN-RELATED"/>
    <property type="match status" value="1"/>
</dbReference>
<keyword evidence="4" id="KW-0472">Membrane</keyword>
<protein>
    <recommendedName>
        <fullName evidence="5">Methyl-accepting transducer domain-containing protein</fullName>
    </recommendedName>
</protein>
<organism evidence="6 7">
    <name type="scientific">Planktothrix paucivesiculata PCC 9631</name>
    <dbReference type="NCBI Taxonomy" id="671071"/>
    <lineage>
        <taxon>Bacteria</taxon>
        <taxon>Bacillati</taxon>
        <taxon>Cyanobacteriota</taxon>
        <taxon>Cyanophyceae</taxon>
        <taxon>Oscillatoriophycideae</taxon>
        <taxon>Oscillatoriales</taxon>
        <taxon>Microcoleaceae</taxon>
        <taxon>Planktothrix</taxon>
    </lineage>
</organism>
<dbReference type="PROSITE" id="PS50111">
    <property type="entry name" value="CHEMOTAXIS_TRANSDUC_2"/>
    <property type="match status" value="1"/>
</dbReference>
<dbReference type="InterPro" id="IPR004089">
    <property type="entry name" value="MCPsignal_dom"/>
</dbReference>
<keyword evidence="7" id="KW-1185">Reference proteome</keyword>
<comment type="caution">
    <text evidence="6">The sequence shown here is derived from an EMBL/GenBank/DDBJ whole genome shotgun (WGS) entry which is preliminary data.</text>
</comment>
<comment type="similarity">
    <text evidence="2">Belongs to the methyl-accepting chemotaxis (MCP) protein family.</text>
</comment>
<keyword evidence="4" id="KW-0812">Transmembrane</keyword>
<dbReference type="EMBL" id="CZCS02000009">
    <property type="protein sequence ID" value="VXD12765.1"/>
    <property type="molecule type" value="Genomic_DNA"/>
</dbReference>
<keyword evidence="1 3" id="KW-0807">Transducer</keyword>
<dbReference type="PANTHER" id="PTHR32089">
    <property type="entry name" value="METHYL-ACCEPTING CHEMOTAXIS PROTEIN MCPB"/>
    <property type="match status" value="1"/>
</dbReference>
<dbReference type="SUPFAM" id="SSF58104">
    <property type="entry name" value="Methyl-accepting chemotaxis protein (MCP) signaling domain"/>
    <property type="match status" value="1"/>
</dbReference>
<dbReference type="GO" id="GO:0007165">
    <property type="term" value="P:signal transduction"/>
    <property type="evidence" value="ECO:0007669"/>
    <property type="project" value="UniProtKB-KW"/>
</dbReference>
<evidence type="ECO:0000256" key="2">
    <source>
        <dbReference type="ARBA" id="ARBA00029447"/>
    </source>
</evidence>
<feature type="transmembrane region" description="Helical" evidence="4">
    <location>
        <begin position="131"/>
        <end position="157"/>
    </location>
</feature>
<feature type="transmembrane region" description="Helical" evidence="4">
    <location>
        <begin position="169"/>
        <end position="189"/>
    </location>
</feature>
<dbReference type="GO" id="GO:0004888">
    <property type="term" value="F:transmembrane signaling receptor activity"/>
    <property type="evidence" value="ECO:0007669"/>
    <property type="project" value="InterPro"/>
</dbReference>
<dbReference type="InterPro" id="IPR004090">
    <property type="entry name" value="Chemotax_Me-accpt_rcpt"/>
</dbReference>
<accession>A0A7Z9BGC3</accession>
<sequence length="563" mass="62331">MTMIKETRLPLGFVYAVVAICVLPFLMNLLGISFASPPYRLNSSNFNDLSDYELLDQLYHALVGSFTHTVLEWIAICTAFFTGLLSFVHFAIKRDVVTPIIGIALLFAGSMDAFHILVADRMIEGSADNQALMPVTWAICRLFNVVILILGVGTVLLIKPQKNRGNFNLVIFAIITFGLIASVIIYMAMNSQNLPQTIFPNSFIKRPWDLIPLLLFIIAGIFIFPRFYQRYPSLFSYALVVSTIPSVATQMHMTFGSIALFDNDFNIGHFLKIIAYLVPFVGLSLDYIQTYRQEAMVINALATSSTLLSKTVEQQERVALQQSVTVNQTTTTMNQLGASSQQSAQQAEMSRDRAKNILNLAGIGQEAVNHTLTDMANLQEKVGKISEQTMRLSEQTTSISRINIAVTNLANQTNLLALNASIEAVRSGGDGKGFGVVAKEIRQLADKSKKYSQEINNLVRDIQKEINSTVAVTYEGKNTVYEGVKNAQFTADTFTKVAIEIDSIVLTNQQIYLTYKQQENAIQQVMEAMNSLNQGVAQTATGIRETKVGIQDVEKALLLLVDL</sequence>
<proteinExistence type="inferred from homology"/>
<feature type="transmembrane region" description="Helical" evidence="4">
    <location>
        <begin position="209"/>
        <end position="228"/>
    </location>
</feature>
<dbReference type="GO" id="GO:0016020">
    <property type="term" value="C:membrane"/>
    <property type="evidence" value="ECO:0007669"/>
    <property type="project" value="InterPro"/>
</dbReference>
<dbReference type="Gene3D" id="1.10.287.950">
    <property type="entry name" value="Methyl-accepting chemotaxis protein"/>
    <property type="match status" value="1"/>
</dbReference>
<evidence type="ECO:0000256" key="3">
    <source>
        <dbReference type="PROSITE-ProRule" id="PRU00284"/>
    </source>
</evidence>
<gene>
    <name evidence="6" type="ORF">PL9631_1060187</name>
</gene>
<feature type="transmembrane region" description="Helical" evidence="4">
    <location>
        <begin position="73"/>
        <end position="92"/>
    </location>
</feature>
<feature type="domain" description="Methyl-accepting transducer" evidence="5">
    <location>
        <begin position="297"/>
        <end position="533"/>
    </location>
</feature>
<dbReference type="SMART" id="SM00283">
    <property type="entry name" value="MA"/>
    <property type="match status" value="1"/>
</dbReference>
<evidence type="ECO:0000259" key="5">
    <source>
        <dbReference type="PROSITE" id="PS50111"/>
    </source>
</evidence>
<feature type="transmembrane region" description="Helical" evidence="4">
    <location>
        <begin position="267"/>
        <end position="288"/>
    </location>
</feature>
<dbReference type="PRINTS" id="PR00260">
    <property type="entry name" value="CHEMTRNSDUCR"/>
</dbReference>
<dbReference type="Pfam" id="PF17159">
    <property type="entry name" value="MASE3"/>
    <property type="match status" value="1"/>
</dbReference>
<dbReference type="Pfam" id="PF00015">
    <property type="entry name" value="MCPsignal"/>
    <property type="match status" value="1"/>
</dbReference>